<dbReference type="SUPFAM" id="SSF55729">
    <property type="entry name" value="Acyl-CoA N-acyltransferases (Nat)"/>
    <property type="match status" value="1"/>
</dbReference>
<dbReference type="KEGG" id="scu:SCE1572_08545"/>
<reference evidence="2 3" key="1">
    <citation type="journal article" date="2013" name="Sci. Rep.">
        <title>Extraordinary expansion of a Sorangium cellulosum genome from an alkaline milieu.</title>
        <authorList>
            <person name="Han K."/>
            <person name="Li Z.F."/>
            <person name="Peng R."/>
            <person name="Zhu L.P."/>
            <person name="Zhou T."/>
            <person name="Wang L.G."/>
            <person name="Li S.G."/>
            <person name="Zhang X.B."/>
            <person name="Hu W."/>
            <person name="Wu Z.H."/>
            <person name="Qin N."/>
            <person name="Li Y.Z."/>
        </authorList>
    </citation>
    <scope>NUCLEOTIDE SEQUENCE [LARGE SCALE GENOMIC DNA]</scope>
    <source>
        <strain evidence="2 3">So0157-2</strain>
    </source>
</reference>
<dbReference type="PROSITE" id="PS51186">
    <property type="entry name" value="GNAT"/>
    <property type="match status" value="1"/>
</dbReference>
<feature type="domain" description="N-acetyltransferase" evidence="1">
    <location>
        <begin position="1"/>
        <end position="159"/>
    </location>
</feature>
<organism evidence="2 3">
    <name type="scientific">Sorangium cellulosum So0157-2</name>
    <dbReference type="NCBI Taxonomy" id="1254432"/>
    <lineage>
        <taxon>Bacteria</taxon>
        <taxon>Pseudomonadati</taxon>
        <taxon>Myxococcota</taxon>
        <taxon>Polyangia</taxon>
        <taxon>Polyangiales</taxon>
        <taxon>Polyangiaceae</taxon>
        <taxon>Sorangium</taxon>
    </lineage>
</organism>
<dbReference type="Pfam" id="PF13420">
    <property type="entry name" value="Acetyltransf_4"/>
    <property type="match status" value="1"/>
</dbReference>
<dbReference type="AlphaFoldDB" id="S4XRR0"/>
<proteinExistence type="predicted"/>
<dbReference type="NCBIfam" id="NF040504">
    <property type="entry name" value="resist_ArsN1b"/>
    <property type="match status" value="1"/>
</dbReference>
<dbReference type="PANTHER" id="PTHR43072">
    <property type="entry name" value="N-ACETYLTRANSFERASE"/>
    <property type="match status" value="1"/>
</dbReference>
<evidence type="ECO:0000259" key="1">
    <source>
        <dbReference type="PROSITE" id="PS51186"/>
    </source>
</evidence>
<evidence type="ECO:0000313" key="3">
    <source>
        <dbReference type="Proteomes" id="UP000014803"/>
    </source>
</evidence>
<dbReference type="HOGENOM" id="CLU_013985_4_2_7"/>
<dbReference type="EMBL" id="CP003969">
    <property type="protein sequence ID" value="AGP34550.1"/>
    <property type="molecule type" value="Genomic_DNA"/>
</dbReference>
<dbReference type="InterPro" id="IPR000182">
    <property type="entry name" value="GNAT_dom"/>
</dbReference>
<sequence length="188" mass="20018">MADAGDAAAIAAIYAPSVSGPISFELEAPTVDEMAARIAAVLAHAPWLVLERDGAVVGYAYGARHRERAAYRWSVDTSVYIDAAHHRTGVGRALYRALLELLRLQGFYVAHAGVTLPHPASVGLHEALGFEPVGVYRDVGWKQGAWRDVGWWRLALRAPDGAPAPPRTPAEMAGHPAWTAILAPGAVA</sequence>
<dbReference type="PANTHER" id="PTHR43072:SF8">
    <property type="entry name" value="ACYLTRANSFERASE FABY-RELATED"/>
    <property type="match status" value="1"/>
</dbReference>
<dbReference type="CDD" id="cd04301">
    <property type="entry name" value="NAT_SF"/>
    <property type="match status" value="1"/>
</dbReference>
<protein>
    <recommendedName>
        <fullName evidence="1">N-acetyltransferase domain-containing protein</fullName>
    </recommendedName>
</protein>
<accession>S4XRR0</accession>
<name>S4XRR0_SORCE</name>
<gene>
    <name evidence="2" type="ORF">SCE1572_08545</name>
</gene>
<dbReference type="Proteomes" id="UP000014803">
    <property type="component" value="Chromosome"/>
</dbReference>
<evidence type="ECO:0000313" key="2">
    <source>
        <dbReference type="EMBL" id="AGP34550.1"/>
    </source>
</evidence>
<dbReference type="PATRIC" id="fig|1254432.3.peg.1903"/>
<dbReference type="GO" id="GO:0016747">
    <property type="term" value="F:acyltransferase activity, transferring groups other than amino-acyl groups"/>
    <property type="evidence" value="ECO:0007669"/>
    <property type="project" value="InterPro"/>
</dbReference>
<dbReference type="eggNOG" id="COG1247">
    <property type="taxonomic scope" value="Bacteria"/>
</dbReference>
<dbReference type="Gene3D" id="3.40.630.30">
    <property type="match status" value="1"/>
</dbReference>
<dbReference type="InterPro" id="IPR016181">
    <property type="entry name" value="Acyl_CoA_acyltransferase"/>
</dbReference>